<name>A0ACB6Q6V1_9PLEO</name>
<evidence type="ECO:0000313" key="1">
    <source>
        <dbReference type="EMBL" id="KAF2462558.1"/>
    </source>
</evidence>
<dbReference type="EMBL" id="MU003579">
    <property type="protein sequence ID" value="KAF2462558.1"/>
    <property type="molecule type" value="Genomic_DNA"/>
</dbReference>
<gene>
    <name evidence="1" type="ORF">BDR25DRAFT_387092</name>
</gene>
<reference evidence="1" key="1">
    <citation type="journal article" date="2020" name="Stud. Mycol.">
        <title>101 Dothideomycetes genomes: a test case for predicting lifestyles and emergence of pathogens.</title>
        <authorList>
            <person name="Haridas S."/>
            <person name="Albert R."/>
            <person name="Binder M."/>
            <person name="Bloem J."/>
            <person name="Labutti K."/>
            <person name="Salamov A."/>
            <person name="Andreopoulos B."/>
            <person name="Baker S."/>
            <person name="Barry K."/>
            <person name="Bills G."/>
            <person name="Bluhm B."/>
            <person name="Cannon C."/>
            <person name="Castanera R."/>
            <person name="Culley D."/>
            <person name="Daum C."/>
            <person name="Ezra D."/>
            <person name="Gonzalez J."/>
            <person name="Henrissat B."/>
            <person name="Kuo A."/>
            <person name="Liang C."/>
            <person name="Lipzen A."/>
            <person name="Lutzoni F."/>
            <person name="Magnuson J."/>
            <person name="Mondo S."/>
            <person name="Nolan M."/>
            <person name="Ohm R."/>
            <person name="Pangilinan J."/>
            <person name="Park H.-J."/>
            <person name="Ramirez L."/>
            <person name="Alfaro M."/>
            <person name="Sun H."/>
            <person name="Tritt A."/>
            <person name="Yoshinaga Y."/>
            <person name="Zwiers L.-H."/>
            <person name="Turgeon B."/>
            <person name="Goodwin S."/>
            <person name="Spatafora J."/>
            <person name="Crous P."/>
            <person name="Grigoriev I."/>
        </authorList>
    </citation>
    <scope>NUCLEOTIDE SEQUENCE</scope>
    <source>
        <strain evidence="1">ATCC 200398</strain>
    </source>
</reference>
<proteinExistence type="predicted"/>
<dbReference type="Proteomes" id="UP000799755">
    <property type="component" value="Unassembled WGS sequence"/>
</dbReference>
<evidence type="ECO:0000313" key="2">
    <source>
        <dbReference type="Proteomes" id="UP000799755"/>
    </source>
</evidence>
<comment type="caution">
    <text evidence="1">The sequence shown here is derived from an EMBL/GenBank/DDBJ whole genome shotgun (WGS) entry which is preliminary data.</text>
</comment>
<accession>A0ACB6Q6V1</accession>
<keyword evidence="2" id="KW-1185">Reference proteome</keyword>
<organism evidence="1 2">
    <name type="scientific">Lindgomyces ingoldianus</name>
    <dbReference type="NCBI Taxonomy" id="673940"/>
    <lineage>
        <taxon>Eukaryota</taxon>
        <taxon>Fungi</taxon>
        <taxon>Dikarya</taxon>
        <taxon>Ascomycota</taxon>
        <taxon>Pezizomycotina</taxon>
        <taxon>Dothideomycetes</taxon>
        <taxon>Pleosporomycetidae</taxon>
        <taxon>Pleosporales</taxon>
        <taxon>Lindgomycetaceae</taxon>
        <taxon>Lindgomyces</taxon>
    </lineage>
</organism>
<protein>
    <submittedName>
        <fullName evidence="1">NAD(P)-binding protein</fullName>
    </submittedName>
</protein>
<sequence>MTSYSALHKVIGPKKEIHDLNGRVALTTGGAMGIDRESLREGRRLRDHGEEAIKKIREKCGQDAKIEWEGCDMGTLSEGKDVFTKIREREDRLDLLILSAGINANQFGKTNDDIDRHFQINWLGQVYVVNLLYPLLRKTSKMPDTPAPRFVFESSEQHRAAPSVVHFGSPDEINNPEIGNPEVYGRTKLAIIVGVKYTLSVHPGAVNTAMQQQWKGAYPRLFGKMLTGIMLAGGRDVEQGSYSALRGLYGGCSTPHFRSIAYIVALYTQQIYTTPNTWATTTTMESSDSVPEASVAASSGASKTVAIIIRNSTESPILHLSGEIRNIIYGYSLGGFNSSVRNRERARRSLPNCDLYEVLDPVPEYRIMGLLGAEPQSRPLYDENWEPYHLHKEEVHRYHLPPRPPPRALSQQDALPEHLWPGWALLARNLFNLSYACRQTMSESAKLASPYTANLFRFSCIRTLAQMENFGYVDHHSERDRGFHFFFFDD</sequence>